<dbReference type="eggNOG" id="KOG1943">
    <property type="taxonomic scope" value="Eukaryota"/>
</dbReference>
<dbReference type="OrthoDB" id="10253476at2759"/>
<dbReference type="GeneID" id="6750424"/>
<dbReference type="Pfam" id="PF12612">
    <property type="entry name" value="TFCD_C"/>
    <property type="match status" value="1"/>
</dbReference>
<protein>
    <recommendedName>
        <fullName evidence="2">Tubulin-specific chaperone D</fullName>
    </recommendedName>
</protein>
<dbReference type="STRING" id="10228.B3RN09"/>
<dbReference type="Gene3D" id="1.25.10.10">
    <property type="entry name" value="Leucine-rich Repeat Variant"/>
    <property type="match status" value="2"/>
</dbReference>
<feature type="domain" description="Tubulin-folding cofactor D C-terminal" evidence="4">
    <location>
        <begin position="838"/>
        <end position="935"/>
    </location>
</feature>
<dbReference type="InterPro" id="IPR033162">
    <property type="entry name" value="TBCD"/>
</dbReference>
<accession>B3RN09</accession>
<sequence>LIAIYLAILDEYQEQPHLLDPHLESLTNILLDQIRNGDNNDDQINLAFKYIHWISKVRGYKHVARLFPHEVPDLEPVLQLLMKQDKNDAEHWQSRYILLLWLSVVCMVPFDMARFDGTRDERPIIERIMDTANMYLTVSDKSRDMAGIVLAKFLSRPDVRDRKLDTFMKTLLQKSKEVDVTLMTGMVELSGYLSVLALIYKHGKRTDVLPYAKAVLDTVISLNLMESSNTLLRKYSIKIIQRIGLAFLKARIASWRYKRGTRTLLNLKETSDKVLTDISISNNEDVPVDDEEYDVPEEIEDILEQLLSGLKDKDTVVRWSAAKGVGRVTGRLPLELADEVVDSILRLFNLGEGDGAWHGGCLTLAELGRRGLLLPERLKQVVPVVKKALIYDVKRGSYSVGSHVRDAACYVCWAFARAYEPNDIKPYVTDIASALVIVSVFDREVNCRRAASAAFQENVGRQGTFPHGIDVITAADFFSIGHRVNAYLNVSVNLAQCEEYTIPLIDHLLQTKISHWDIQIRCLTASALHNLTPKAPEHVRNNVLPQLLSQVNSIDVFKRHGSLVAVAEIIFAFHNLAISENKSISQFIDRHVLDELKKTTIQVTAICMLMAVGGDLMRSAVCRLIERISQSKLSYYDDPVIDTWQNLIKDALAYTDSEVRNKAALALHALTAEYYQNKDGSVKVDKRGNIQKHNDLSSHSKVYEYYSSGFIKAVGCLPKLLISDRLSQILNNVIKATLIRKPIDAKLSETRAEAVTALTNIFSTVGVQKFGNIEQCFCLDNIPSAYNALLTALNDYTIDSRGDVGAWVREAAMGAVEVFTSLIVKHDASLLNPETVKKIFNNLLQQASEKIDRTRDIAGRTMLNLLYHEPTIPHIPHFEELKEIFPETDIRFLNWTSASLAFSRTVRTLSLMSYKYHALLGLIVSVGGLTESLVIQTF</sequence>
<dbReference type="InterPro" id="IPR016024">
    <property type="entry name" value="ARM-type_fold"/>
</dbReference>
<reference evidence="6 7" key="1">
    <citation type="journal article" date="2008" name="Nature">
        <title>The Trichoplax genome and the nature of placozoans.</title>
        <authorList>
            <person name="Srivastava M."/>
            <person name="Begovic E."/>
            <person name="Chapman J."/>
            <person name="Putnam N.H."/>
            <person name="Hellsten U."/>
            <person name="Kawashima T."/>
            <person name="Kuo A."/>
            <person name="Mitros T."/>
            <person name="Salamov A."/>
            <person name="Carpenter M.L."/>
            <person name="Signorovitch A.Y."/>
            <person name="Moreno M.A."/>
            <person name="Kamm K."/>
            <person name="Grimwood J."/>
            <person name="Schmutz J."/>
            <person name="Shapiro H."/>
            <person name="Grigoriev I.V."/>
            <person name="Buss L.W."/>
            <person name="Schierwater B."/>
            <person name="Dellaporta S.L."/>
            <person name="Rokhsar D.S."/>
        </authorList>
    </citation>
    <scope>NUCLEOTIDE SEQUENCE [LARGE SCALE GENOMIC DNA]</scope>
    <source>
        <strain evidence="6 7">Grell-BS-1999</strain>
    </source>
</reference>
<dbReference type="GO" id="GO:0000226">
    <property type="term" value="P:microtubule cytoskeleton organization"/>
    <property type="evidence" value="ECO:0000318"/>
    <property type="project" value="GO_Central"/>
</dbReference>
<dbReference type="GO" id="GO:0016328">
    <property type="term" value="C:lateral plasma membrane"/>
    <property type="evidence" value="ECO:0000318"/>
    <property type="project" value="GO_Central"/>
</dbReference>
<dbReference type="FunFam" id="1.25.10.10:FF:001837">
    <property type="entry name" value="Uncharacterized protein"/>
    <property type="match status" value="1"/>
</dbReference>
<dbReference type="CTD" id="6750424"/>
<proteinExistence type="inferred from homology"/>
<dbReference type="KEGG" id="tad:TRIADDRAFT_21306"/>
<dbReference type="GO" id="GO:0005096">
    <property type="term" value="F:GTPase activator activity"/>
    <property type="evidence" value="ECO:0000318"/>
    <property type="project" value="GO_Central"/>
</dbReference>
<dbReference type="GO" id="GO:0070830">
    <property type="term" value="P:bicellular tight junction assembly"/>
    <property type="evidence" value="ECO:0000318"/>
    <property type="project" value="GO_Central"/>
</dbReference>
<dbReference type="RefSeq" id="XP_002109770.1">
    <property type="nucleotide sequence ID" value="XM_002109734.1"/>
</dbReference>
<dbReference type="AlphaFoldDB" id="B3RN09"/>
<dbReference type="InterPro" id="IPR022577">
    <property type="entry name" value="TBCD_C"/>
</dbReference>
<organism evidence="6 7">
    <name type="scientific">Trichoplax adhaerens</name>
    <name type="common">Trichoplax reptans</name>
    <dbReference type="NCBI Taxonomy" id="10228"/>
    <lineage>
        <taxon>Eukaryota</taxon>
        <taxon>Metazoa</taxon>
        <taxon>Placozoa</taxon>
        <taxon>Uniplacotomia</taxon>
        <taxon>Trichoplacea</taxon>
        <taxon>Trichoplacidae</taxon>
        <taxon>Trichoplax</taxon>
    </lineage>
</organism>
<dbReference type="PANTHER" id="PTHR12658:SF0">
    <property type="entry name" value="TUBULIN-SPECIFIC CHAPERONE D"/>
    <property type="match status" value="1"/>
</dbReference>
<dbReference type="OMA" id="EPHEAWH"/>
<dbReference type="HOGENOM" id="CLU_003043_0_0_1"/>
<dbReference type="GO" id="GO:0007021">
    <property type="term" value="P:tubulin complex assembly"/>
    <property type="evidence" value="ECO:0007669"/>
    <property type="project" value="InterPro"/>
</dbReference>
<dbReference type="InterPro" id="IPR011989">
    <property type="entry name" value="ARM-like"/>
</dbReference>
<comment type="similarity">
    <text evidence="1">Belongs to the TBCD family.</text>
</comment>
<dbReference type="Pfam" id="PF23579">
    <property type="entry name" value="ARM_TBCD"/>
    <property type="match status" value="1"/>
</dbReference>
<dbReference type="GO" id="GO:0048487">
    <property type="term" value="F:beta-tubulin binding"/>
    <property type="evidence" value="ECO:0000318"/>
    <property type="project" value="GO_Central"/>
</dbReference>
<feature type="domain" description="Tubulin-folding cofactor D ARM repeats" evidence="5">
    <location>
        <begin position="231"/>
        <end position="469"/>
    </location>
</feature>
<dbReference type="GO" id="GO:0006457">
    <property type="term" value="P:protein folding"/>
    <property type="evidence" value="ECO:0000318"/>
    <property type="project" value="GO_Central"/>
</dbReference>
<name>B3RN09_TRIAD</name>
<gene>
    <name evidence="6" type="ORF">TRIADDRAFT_21306</name>
</gene>
<dbReference type="Pfam" id="PF25767">
    <property type="entry name" value="ARM_TBCD_2nd"/>
    <property type="match status" value="1"/>
</dbReference>
<dbReference type="InParanoid" id="B3RN09"/>
<evidence type="ECO:0000313" key="6">
    <source>
        <dbReference type="EMBL" id="EDV27936.1"/>
    </source>
</evidence>
<evidence type="ECO:0000313" key="7">
    <source>
        <dbReference type="Proteomes" id="UP000009022"/>
    </source>
</evidence>
<evidence type="ECO:0000256" key="1">
    <source>
        <dbReference type="ARBA" id="ARBA00006853"/>
    </source>
</evidence>
<dbReference type="InterPro" id="IPR058033">
    <property type="entry name" value="ARM_TBCD_2nd"/>
</dbReference>
<feature type="non-terminal residue" evidence="6">
    <location>
        <position position="1"/>
    </location>
</feature>
<dbReference type="GO" id="GO:0034333">
    <property type="term" value="P:adherens junction assembly"/>
    <property type="evidence" value="ECO:0000318"/>
    <property type="project" value="GO_Central"/>
</dbReference>
<dbReference type="PhylomeDB" id="B3RN09"/>
<keyword evidence="7" id="KW-1185">Reference proteome</keyword>
<dbReference type="Proteomes" id="UP000009022">
    <property type="component" value="Unassembled WGS sequence"/>
</dbReference>
<dbReference type="SUPFAM" id="SSF48371">
    <property type="entry name" value="ARM repeat"/>
    <property type="match status" value="2"/>
</dbReference>
<dbReference type="PANTHER" id="PTHR12658">
    <property type="entry name" value="BETA-TUBULIN COFACTOR D"/>
    <property type="match status" value="1"/>
</dbReference>
<keyword evidence="3" id="KW-0143">Chaperone</keyword>
<dbReference type="EMBL" id="DS985242">
    <property type="protein sequence ID" value="EDV27936.1"/>
    <property type="molecule type" value="Genomic_DNA"/>
</dbReference>
<dbReference type="GO" id="GO:0007023">
    <property type="term" value="P:post-chaperonin tubulin folding pathway"/>
    <property type="evidence" value="ECO:0007669"/>
    <property type="project" value="InterPro"/>
</dbReference>
<evidence type="ECO:0000259" key="5">
    <source>
        <dbReference type="Pfam" id="PF25767"/>
    </source>
</evidence>
<evidence type="ECO:0000256" key="3">
    <source>
        <dbReference type="ARBA" id="ARBA00023186"/>
    </source>
</evidence>
<evidence type="ECO:0000259" key="4">
    <source>
        <dbReference type="Pfam" id="PF12612"/>
    </source>
</evidence>
<evidence type="ECO:0000256" key="2">
    <source>
        <dbReference type="ARBA" id="ARBA00015003"/>
    </source>
</evidence>